<protein>
    <submittedName>
        <fullName evidence="2">2Fe-2S ferredoxin-like isoform X1</fullName>
    </submittedName>
</protein>
<feature type="region of interest" description="Disordered" evidence="1">
    <location>
        <begin position="29"/>
        <end position="54"/>
    </location>
</feature>
<sequence length="54" mass="6015">MFCRISRLGMRLLREGRAETRAGNLLSSQGSLYQETNPGRSSNNTVAEKQARVC</sequence>
<dbReference type="EMBL" id="PQIB02000001">
    <property type="protein sequence ID" value="RLN43175.1"/>
    <property type="molecule type" value="Genomic_DNA"/>
</dbReference>
<dbReference type="Proteomes" id="UP000275267">
    <property type="component" value="Unassembled WGS sequence"/>
</dbReference>
<feature type="compositionally biased region" description="Polar residues" evidence="1">
    <location>
        <begin position="29"/>
        <end position="47"/>
    </location>
</feature>
<dbReference type="AlphaFoldDB" id="A0A3L6TUE4"/>
<reference evidence="3" key="1">
    <citation type="journal article" date="2019" name="Nat. Commun.">
        <title>The genome of broomcorn millet.</title>
        <authorList>
            <person name="Zou C."/>
            <person name="Miki D."/>
            <person name="Li D."/>
            <person name="Tang Q."/>
            <person name="Xiao L."/>
            <person name="Rajput S."/>
            <person name="Deng P."/>
            <person name="Jia W."/>
            <person name="Huang R."/>
            <person name="Zhang M."/>
            <person name="Sun Y."/>
            <person name="Hu J."/>
            <person name="Fu X."/>
            <person name="Schnable P.S."/>
            <person name="Li F."/>
            <person name="Zhang H."/>
            <person name="Feng B."/>
            <person name="Zhu X."/>
            <person name="Liu R."/>
            <person name="Schnable J.C."/>
            <person name="Zhu J.-K."/>
            <person name="Zhang H."/>
        </authorList>
    </citation>
    <scope>NUCLEOTIDE SEQUENCE [LARGE SCALE GENOMIC DNA]</scope>
</reference>
<keyword evidence="3" id="KW-1185">Reference proteome</keyword>
<name>A0A3L6TUE4_PANMI</name>
<proteinExistence type="predicted"/>
<accession>A0A3L6TUE4</accession>
<comment type="caution">
    <text evidence="2">The sequence shown here is derived from an EMBL/GenBank/DDBJ whole genome shotgun (WGS) entry which is preliminary data.</text>
</comment>
<evidence type="ECO:0000313" key="2">
    <source>
        <dbReference type="EMBL" id="RLN43175.1"/>
    </source>
</evidence>
<organism evidence="2 3">
    <name type="scientific">Panicum miliaceum</name>
    <name type="common">Proso millet</name>
    <name type="synonym">Broomcorn millet</name>
    <dbReference type="NCBI Taxonomy" id="4540"/>
    <lineage>
        <taxon>Eukaryota</taxon>
        <taxon>Viridiplantae</taxon>
        <taxon>Streptophyta</taxon>
        <taxon>Embryophyta</taxon>
        <taxon>Tracheophyta</taxon>
        <taxon>Spermatophyta</taxon>
        <taxon>Magnoliopsida</taxon>
        <taxon>Liliopsida</taxon>
        <taxon>Poales</taxon>
        <taxon>Poaceae</taxon>
        <taxon>PACMAD clade</taxon>
        <taxon>Panicoideae</taxon>
        <taxon>Panicodae</taxon>
        <taxon>Paniceae</taxon>
        <taxon>Panicinae</taxon>
        <taxon>Panicum</taxon>
        <taxon>Panicum sect. Panicum</taxon>
    </lineage>
</organism>
<gene>
    <name evidence="2" type="ORF">C2845_PM01G43230</name>
</gene>
<evidence type="ECO:0000313" key="3">
    <source>
        <dbReference type="Proteomes" id="UP000275267"/>
    </source>
</evidence>
<evidence type="ECO:0000256" key="1">
    <source>
        <dbReference type="SAM" id="MobiDB-lite"/>
    </source>
</evidence>